<evidence type="ECO:0008006" key="3">
    <source>
        <dbReference type="Google" id="ProtNLM"/>
    </source>
</evidence>
<organism evidence="1 2">
    <name type="scientific">Paenibacillus baekrokdamisoli</name>
    <dbReference type="NCBI Taxonomy" id="1712516"/>
    <lineage>
        <taxon>Bacteria</taxon>
        <taxon>Bacillati</taxon>
        <taxon>Bacillota</taxon>
        <taxon>Bacilli</taxon>
        <taxon>Bacillales</taxon>
        <taxon>Paenibacillaceae</taxon>
        <taxon>Paenibacillus</taxon>
    </lineage>
</organism>
<name>A0A3G9IWA6_9BACL</name>
<dbReference type="InterPro" id="IPR015064">
    <property type="entry name" value="Sda"/>
</dbReference>
<dbReference type="InterPro" id="IPR036916">
    <property type="entry name" value="Sda_sf"/>
</dbReference>
<protein>
    <recommendedName>
        <fullName evidence="3">Sporulation histidine kinase inhibitor Sda</fullName>
    </recommendedName>
</protein>
<proteinExistence type="predicted"/>
<dbReference type="Proteomes" id="UP000275368">
    <property type="component" value="Chromosome"/>
</dbReference>
<dbReference type="KEGG" id="pbk:Back11_44750"/>
<keyword evidence="2" id="KW-1185">Reference proteome</keyword>
<dbReference type="Pfam" id="PF08970">
    <property type="entry name" value="Sda"/>
    <property type="match status" value="1"/>
</dbReference>
<evidence type="ECO:0000313" key="2">
    <source>
        <dbReference type="Proteomes" id="UP000275368"/>
    </source>
</evidence>
<dbReference type="Gene3D" id="1.10.287.1100">
    <property type="entry name" value="Sporulation inhibitor A"/>
    <property type="match status" value="1"/>
</dbReference>
<accession>A0A3G9IWA6</accession>
<dbReference type="AlphaFoldDB" id="A0A3G9IWA6"/>
<gene>
    <name evidence="1" type="ORF">Back11_44750</name>
</gene>
<reference evidence="1 2" key="1">
    <citation type="submission" date="2018-11" db="EMBL/GenBank/DDBJ databases">
        <title>Complete genome sequence of Paenibacillus baekrokdamisoli strain KCTC 33723.</title>
        <authorList>
            <person name="Kang S.W."/>
            <person name="Lee K.C."/>
            <person name="Kim K.K."/>
            <person name="Kim J.S."/>
            <person name="Kim D.S."/>
            <person name="Ko S.H."/>
            <person name="Yang S.H."/>
            <person name="Lee J.S."/>
        </authorList>
    </citation>
    <scope>NUCLEOTIDE SEQUENCE [LARGE SCALE GENOMIC DNA]</scope>
    <source>
        <strain evidence="1 2">KCTC 33723</strain>
    </source>
</reference>
<dbReference type="SUPFAM" id="SSF100985">
    <property type="entry name" value="Sporulation inhibitor Sda"/>
    <property type="match status" value="1"/>
</dbReference>
<sequence>MTASDSNNLFLPMQDKSLLLRPLSDTHLVEVYNEAVAMRLSEEFILLIKQAIQQRGLSTNDNQSPLAQ</sequence>
<evidence type="ECO:0000313" key="1">
    <source>
        <dbReference type="EMBL" id="BBH23130.1"/>
    </source>
</evidence>
<dbReference type="EMBL" id="AP019308">
    <property type="protein sequence ID" value="BBH23130.1"/>
    <property type="molecule type" value="Genomic_DNA"/>
</dbReference>